<dbReference type="EMBL" id="JBEAFC010000006">
    <property type="protein sequence ID" value="KAL1552696.1"/>
    <property type="molecule type" value="Genomic_DNA"/>
</dbReference>
<gene>
    <name evidence="2" type="ORF">AAHA92_13464</name>
</gene>
<comment type="caution">
    <text evidence="2">The sequence shown here is derived from an EMBL/GenBank/DDBJ whole genome shotgun (WGS) entry which is preliminary data.</text>
</comment>
<name>A0ABD1H8D5_SALDI</name>
<protein>
    <submittedName>
        <fullName evidence="2">Uncharacterized protein</fullName>
    </submittedName>
</protein>
<dbReference type="Proteomes" id="UP001567538">
    <property type="component" value="Unassembled WGS sequence"/>
</dbReference>
<sequence length="104" mass="11848">MPYSLPVLSNFRLEQLILSRTWSKFASGQISTSTGIFHSKKSLIGGFLSLEIFFLFLLSIALSEELPTSPMHCGCRIPFQILNLAVRTEVCKYSKEVYCVIKYY</sequence>
<keyword evidence="1" id="KW-1133">Transmembrane helix</keyword>
<feature type="transmembrane region" description="Helical" evidence="1">
    <location>
        <begin position="43"/>
        <end position="62"/>
    </location>
</feature>
<proteinExistence type="predicted"/>
<keyword evidence="1" id="KW-0812">Transmembrane</keyword>
<keyword evidence="3" id="KW-1185">Reference proteome</keyword>
<accession>A0ABD1H8D5</accession>
<organism evidence="2 3">
    <name type="scientific">Salvia divinorum</name>
    <name type="common">Maria pastora</name>
    <name type="synonym">Diviner's sage</name>
    <dbReference type="NCBI Taxonomy" id="28513"/>
    <lineage>
        <taxon>Eukaryota</taxon>
        <taxon>Viridiplantae</taxon>
        <taxon>Streptophyta</taxon>
        <taxon>Embryophyta</taxon>
        <taxon>Tracheophyta</taxon>
        <taxon>Spermatophyta</taxon>
        <taxon>Magnoliopsida</taxon>
        <taxon>eudicotyledons</taxon>
        <taxon>Gunneridae</taxon>
        <taxon>Pentapetalae</taxon>
        <taxon>asterids</taxon>
        <taxon>lamiids</taxon>
        <taxon>Lamiales</taxon>
        <taxon>Lamiaceae</taxon>
        <taxon>Nepetoideae</taxon>
        <taxon>Mentheae</taxon>
        <taxon>Salviinae</taxon>
        <taxon>Salvia</taxon>
        <taxon>Salvia subgen. Calosphace</taxon>
    </lineage>
</organism>
<reference evidence="2 3" key="1">
    <citation type="submission" date="2024-06" db="EMBL/GenBank/DDBJ databases">
        <title>A chromosome level genome sequence of Diviner's sage (Salvia divinorum).</title>
        <authorList>
            <person name="Ford S.A."/>
            <person name="Ro D.-K."/>
            <person name="Ness R.W."/>
            <person name="Phillips M.A."/>
        </authorList>
    </citation>
    <scope>NUCLEOTIDE SEQUENCE [LARGE SCALE GENOMIC DNA]</scope>
    <source>
        <strain evidence="2">SAF-2024a</strain>
        <tissue evidence="2">Leaf</tissue>
    </source>
</reference>
<evidence type="ECO:0000313" key="2">
    <source>
        <dbReference type="EMBL" id="KAL1552696.1"/>
    </source>
</evidence>
<evidence type="ECO:0000313" key="3">
    <source>
        <dbReference type="Proteomes" id="UP001567538"/>
    </source>
</evidence>
<keyword evidence="1" id="KW-0472">Membrane</keyword>
<evidence type="ECO:0000256" key="1">
    <source>
        <dbReference type="SAM" id="Phobius"/>
    </source>
</evidence>
<dbReference type="AlphaFoldDB" id="A0ABD1H8D5"/>